<dbReference type="CDD" id="cd06225">
    <property type="entry name" value="HAMP"/>
    <property type="match status" value="1"/>
</dbReference>
<name>A0A4Y1N0L2_9PROT</name>
<evidence type="ECO:0000256" key="10">
    <source>
        <dbReference type="ARBA" id="ARBA00023136"/>
    </source>
</evidence>
<dbReference type="Gene3D" id="3.30.565.10">
    <property type="entry name" value="Histidine kinase-like ATPase, C-terminal domain"/>
    <property type="match status" value="1"/>
</dbReference>
<dbReference type="Pfam" id="PF02518">
    <property type="entry name" value="HATPase_c"/>
    <property type="match status" value="1"/>
</dbReference>
<feature type="domain" description="HAMP" evidence="14">
    <location>
        <begin position="249"/>
        <end position="302"/>
    </location>
</feature>
<feature type="transmembrane region" description="Helical" evidence="12">
    <location>
        <begin position="77"/>
        <end position="100"/>
    </location>
</feature>
<evidence type="ECO:0000256" key="6">
    <source>
        <dbReference type="ARBA" id="ARBA00022692"/>
    </source>
</evidence>
<evidence type="ECO:0000256" key="1">
    <source>
        <dbReference type="ARBA" id="ARBA00000085"/>
    </source>
</evidence>
<dbReference type="PANTHER" id="PTHR45436">
    <property type="entry name" value="SENSOR HISTIDINE KINASE YKOH"/>
    <property type="match status" value="1"/>
</dbReference>
<keyword evidence="9" id="KW-0902">Two-component regulatory system</keyword>
<dbReference type="SUPFAM" id="SSF55874">
    <property type="entry name" value="ATPase domain of HSP90 chaperone/DNA topoisomerase II/histidine kinase"/>
    <property type="match status" value="1"/>
</dbReference>
<dbReference type="SUPFAM" id="SSF158472">
    <property type="entry name" value="HAMP domain-like"/>
    <property type="match status" value="1"/>
</dbReference>
<keyword evidence="4" id="KW-0597">Phosphoprotein</keyword>
<feature type="domain" description="Histidine kinase" evidence="13">
    <location>
        <begin position="310"/>
        <end position="534"/>
    </location>
</feature>
<dbReference type="InterPro" id="IPR005467">
    <property type="entry name" value="His_kinase_dom"/>
</dbReference>
<dbReference type="SUPFAM" id="SSF47384">
    <property type="entry name" value="Homodimeric domain of signal transducing histidine kinase"/>
    <property type="match status" value="1"/>
</dbReference>
<feature type="compositionally biased region" description="Low complexity" evidence="11">
    <location>
        <begin position="9"/>
        <end position="18"/>
    </location>
</feature>
<evidence type="ECO:0000256" key="3">
    <source>
        <dbReference type="ARBA" id="ARBA00012438"/>
    </source>
</evidence>
<dbReference type="Gene3D" id="1.10.287.130">
    <property type="match status" value="1"/>
</dbReference>
<dbReference type="GO" id="GO:0005886">
    <property type="term" value="C:plasma membrane"/>
    <property type="evidence" value="ECO:0007669"/>
    <property type="project" value="TreeGrafter"/>
</dbReference>
<sequence>MSAGPPAGPEQGPEQGPAHGPPPCGPAGGLPAGLPDTPPASPSGRSPNGPPKRPRQPLAGLRLLGQRLARLVGGAGFRAAAFFATVFLLAGLVFAAVLWWGTAGALDRQTDATIRSDAAVFQERWREAGRDGLIEAIAQHLAEDVEDQSLYLLTDVTGHRLAGNLEAPRDGYFDTYLAGPRWQSLSLLREGVLTEARIFRLDFPNGDVLLLGRDVEDKLRLRELLNEGLAWSAAAAAFFAFAGAWVLRRALEDRLQPAADTAAAIAQGDLSQRVPLSGREDEFDRLGSAMNNMLDRIATLMEGVRGVSDAIAHDLRTPIARARAKLEDALAEAEGAPDREAAELLRQAVDRGIADLDGIARVFQAVLRIAEVEAGARRAAFAPFDLAPVLADAAELYGASAEAAEQSLMAEIQPNLPLVGDRDLLLQAVANLLDNAVKFSPPASTVRLRAFRDRQAVHVTVADEGPGMSPGERARAGERFFRTDGARATPGSGLGLSLVRAVTALHGGEIILADTRPGRPLPGLSVTLRLPMDPEQPEGQASG</sequence>
<keyword evidence="5 15" id="KW-0808">Transferase</keyword>
<dbReference type="InterPro" id="IPR003660">
    <property type="entry name" value="HAMP_dom"/>
</dbReference>
<evidence type="ECO:0000256" key="7">
    <source>
        <dbReference type="ARBA" id="ARBA00022777"/>
    </source>
</evidence>
<keyword evidence="6 12" id="KW-0812">Transmembrane</keyword>
<comment type="subcellular location">
    <subcellularLocation>
        <location evidence="2">Membrane</location>
    </subcellularLocation>
</comment>
<evidence type="ECO:0000256" key="2">
    <source>
        <dbReference type="ARBA" id="ARBA00004370"/>
    </source>
</evidence>
<evidence type="ECO:0000256" key="5">
    <source>
        <dbReference type="ARBA" id="ARBA00022679"/>
    </source>
</evidence>
<dbReference type="CDD" id="cd00082">
    <property type="entry name" value="HisKA"/>
    <property type="match status" value="1"/>
</dbReference>
<dbReference type="InterPro" id="IPR003594">
    <property type="entry name" value="HATPase_dom"/>
</dbReference>
<dbReference type="InterPro" id="IPR036890">
    <property type="entry name" value="HATPase_C_sf"/>
</dbReference>
<evidence type="ECO:0000256" key="8">
    <source>
        <dbReference type="ARBA" id="ARBA00022989"/>
    </source>
</evidence>
<dbReference type="EC" id="2.7.13.3" evidence="3"/>
<dbReference type="PRINTS" id="PR00344">
    <property type="entry name" value="BCTRLSENSOR"/>
</dbReference>
<gene>
    <name evidence="15" type="ORF">RADP37_03580</name>
</gene>
<dbReference type="EMBL" id="CP025189">
    <property type="protein sequence ID" value="AWV23721.1"/>
    <property type="molecule type" value="Genomic_DNA"/>
</dbReference>
<comment type="catalytic activity">
    <reaction evidence="1">
        <text>ATP + protein L-histidine = ADP + protein N-phospho-L-histidine.</text>
        <dbReference type="EC" id="2.7.13.3"/>
    </reaction>
</comment>
<dbReference type="InterPro" id="IPR004358">
    <property type="entry name" value="Sig_transdc_His_kin-like_C"/>
</dbReference>
<dbReference type="InterPro" id="IPR050428">
    <property type="entry name" value="TCS_sensor_his_kinase"/>
</dbReference>
<evidence type="ECO:0000259" key="13">
    <source>
        <dbReference type="PROSITE" id="PS50109"/>
    </source>
</evidence>
<dbReference type="Pfam" id="PF00672">
    <property type="entry name" value="HAMP"/>
    <property type="match status" value="1"/>
</dbReference>
<evidence type="ECO:0000259" key="14">
    <source>
        <dbReference type="PROSITE" id="PS50885"/>
    </source>
</evidence>
<dbReference type="InterPro" id="IPR036097">
    <property type="entry name" value="HisK_dim/P_sf"/>
</dbReference>
<dbReference type="InterPro" id="IPR003661">
    <property type="entry name" value="HisK_dim/P_dom"/>
</dbReference>
<dbReference type="PROSITE" id="PS50109">
    <property type="entry name" value="HIS_KIN"/>
    <property type="match status" value="1"/>
</dbReference>
<evidence type="ECO:0000256" key="11">
    <source>
        <dbReference type="SAM" id="MobiDB-lite"/>
    </source>
</evidence>
<evidence type="ECO:0000313" key="15">
    <source>
        <dbReference type="EMBL" id="AWV23721.1"/>
    </source>
</evidence>
<dbReference type="SMART" id="SM00304">
    <property type="entry name" value="HAMP"/>
    <property type="match status" value="1"/>
</dbReference>
<dbReference type="PANTHER" id="PTHR45436:SF8">
    <property type="entry name" value="HISTIDINE KINASE"/>
    <property type="match status" value="1"/>
</dbReference>
<organism evidence="15">
    <name type="scientific">Roseomonas mucosa</name>
    <dbReference type="NCBI Taxonomy" id="207340"/>
    <lineage>
        <taxon>Bacteria</taxon>
        <taxon>Pseudomonadati</taxon>
        <taxon>Pseudomonadota</taxon>
        <taxon>Alphaproteobacteria</taxon>
        <taxon>Acetobacterales</taxon>
        <taxon>Roseomonadaceae</taxon>
        <taxon>Roseomonas</taxon>
    </lineage>
</organism>
<keyword evidence="8 12" id="KW-1133">Transmembrane helix</keyword>
<feature type="transmembrane region" description="Helical" evidence="12">
    <location>
        <begin position="228"/>
        <end position="247"/>
    </location>
</feature>
<proteinExistence type="predicted"/>
<feature type="region of interest" description="Disordered" evidence="11">
    <location>
        <begin position="1"/>
        <end position="57"/>
    </location>
</feature>
<dbReference type="CDD" id="cd00075">
    <property type="entry name" value="HATPase"/>
    <property type="match status" value="1"/>
</dbReference>
<evidence type="ECO:0000256" key="9">
    <source>
        <dbReference type="ARBA" id="ARBA00023012"/>
    </source>
</evidence>
<dbReference type="PROSITE" id="PS50885">
    <property type="entry name" value="HAMP"/>
    <property type="match status" value="1"/>
</dbReference>
<dbReference type="GO" id="GO:0000155">
    <property type="term" value="F:phosphorelay sensor kinase activity"/>
    <property type="evidence" value="ECO:0007669"/>
    <property type="project" value="InterPro"/>
</dbReference>
<evidence type="ECO:0000256" key="12">
    <source>
        <dbReference type="SAM" id="Phobius"/>
    </source>
</evidence>
<evidence type="ECO:0000256" key="4">
    <source>
        <dbReference type="ARBA" id="ARBA00022553"/>
    </source>
</evidence>
<keyword evidence="10 12" id="KW-0472">Membrane</keyword>
<protein>
    <recommendedName>
        <fullName evidence="3">histidine kinase</fullName>
        <ecNumber evidence="3">2.7.13.3</ecNumber>
    </recommendedName>
</protein>
<keyword evidence="7 15" id="KW-0418">Kinase</keyword>
<dbReference type="SMART" id="SM00387">
    <property type="entry name" value="HATPase_c"/>
    <property type="match status" value="1"/>
</dbReference>
<dbReference type="AlphaFoldDB" id="A0A4Y1N0L2"/>
<reference evidence="15" key="1">
    <citation type="submission" date="2017-12" db="EMBL/GenBank/DDBJ databases">
        <authorList>
            <person name="Martens C."/>
            <person name="Dahlstrom E."/>
            <person name="Barbian K."/>
            <person name="Sykora L."/>
            <person name="Ricklefs S."/>
            <person name="Bruno D."/>
            <person name="Anzick I."/>
            <person name="Myles I."/>
            <person name="Datta S.K."/>
        </authorList>
    </citation>
    <scope>NUCLEOTIDE SEQUENCE</scope>
    <source>
        <strain evidence="15">AD2</strain>
    </source>
</reference>
<accession>A0A4Y1N0L2</accession>